<evidence type="ECO:0000313" key="3">
    <source>
        <dbReference type="EMBL" id="MDG0790467.1"/>
    </source>
</evidence>
<comment type="caution">
    <text evidence="3">The sequence shown here is derived from an EMBL/GenBank/DDBJ whole genome shotgun (WGS) entry which is preliminary data.</text>
</comment>
<evidence type="ECO:0000256" key="2">
    <source>
        <dbReference type="SAM" id="SignalP"/>
    </source>
</evidence>
<dbReference type="InterPro" id="IPR014247">
    <property type="entry name" value="Spore_lipoprot_YhcN/YlaJ"/>
</dbReference>
<protein>
    <submittedName>
        <fullName evidence="3">YhcN/YlaJ family sporulation lipoprotein</fullName>
    </submittedName>
</protein>
<keyword evidence="3" id="KW-0449">Lipoprotein</keyword>
<accession>A0A9X4KEB5</accession>
<evidence type="ECO:0000313" key="4">
    <source>
        <dbReference type="Proteomes" id="UP001153387"/>
    </source>
</evidence>
<name>A0A9X4KEB5_9BACL</name>
<dbReference type="PROSITE" id="PS51257">
    <property type="entry name" value="PROKAR_LIPOPROTEIN"/>
    <property type="match status" value="1"/>
</dbReference>
<evidence type="ECO:0000256" key="1">
    <source>
        <dbReference type="SAM" id="MobiDB-lite"/>
    </source>
</evidence>
<dbReference type="RefSeq" id="WP_277564293.1">
    <property type="nucleotide sequence ID" value="NZ_JAPDHZ010000002.1"/>
</dbReference>
<feature type="compositionally biased region" description="Polar residues" evidence="1">
    <location>
        <begin position="23"/>
        <end position="39"/>
    </location>
</feature>
<feature type="signal peptide" evidence="2">
    <location>
        <begin position="1"/>
        <end position="19"/>
    </location>
</feature>
<dbReference type="NCBIfam" id="TIGR02898">
    <property type="entry name" value="spore_YhcN_YlaJ"/>
    <property type="match status" value="1"/>
</dbReference>
<dbReference type="GO" id="GO:0030435">
    <property type="term" value="P:sporulation resulting in formation of a cellular spore"/>
    <property type="evidence" value="ECO:0007669"/>
    <property type="project" value="InterPro"/>
</dbReference>
<keyword evidence="4" id="KW-1185">Reference proteome</keyword>
<feature type="chain" id="PRO_5040740867" evidence="2">
    <location>
        <begin position="20"/>
        <end position="262"/>
    </location>
</feature>
<feature type="region of interest" description="Disordered" evidence="1">
    <location>
        <begin position="23"/>
        <end position="47"/>
    </location>
</feature>
<dbReference type="InterPro" id="IPR019076">
    <property type="entry name" value="Spore_lipoprot_YhcN/YlaJ-like"/>
</dbReference>
<sequence>MWQKATAAALVLTASLTMAGCSSKQGDVGNSNIRSQSINDRFADDGRNEMNRMNGTQRMNNNVVGLHGNSHLEMDQKIADKLAARPDVQSAYVVRSDRNAYVAIMSEGHGDHELTSKLKGEIADEVKAISPATDHVYVSSNPEWGDRMRGYAEQVRQGHPIQGLLTEFNAIANRIFPTAEDGNRPAGNGGMTGITRTTGNGEGYGIHGNDVHGSGVNGHGGVHGNGIQGSGIHGNGMTGGNHGGPIAGMNARHPHMNNVSRP</sequence>
<dbReference type="Proteomes" id="UP001153387">
    <property type="component" value="Unassembled WGS sequence"/>
</dbReference>
<reference evidence="3 4" key="1">
    <citation type="submission" date="2022-10" db="EMBL/GenBank/DDBJ databases">
        <title>Comparative genomic analysis of Cohnella hashimotonis sp. nov., isolated from the International Space Station.</title>
        <authorList>
            <person name="Simpson A."/>
            <person name="Venkateswaran K."/>
        </authorList>
    </citation>
    <scope>NUCLEOTIDE SEQUENCE [LARGE SCALE GENOMIC DNA]</scope>
    <source>
        <strain evidence="3 4">DSM 18997</strain>
    </source>
</reference>
<proteinExistence type="predicted"/>
<dbReference type="AlphaFoldDB" id="A0A9X4KEB5"/>
<organism evidence="3 4">
    <name type="scientific">Cohnella ginsengisoli</name>
    <dbReference type="NCBI Taxonomy" id="425004"/>
    <lineage>
        <taxon>Bacteria</taxon>
        <taxon>Bacillati</taxon>
        <taxon>Bacillota</taxon>
        <taxon>Bacilli</taxon>
        <taxon>Bacillales</taxon>
        <taxon>Paenibacillaceae</taxon>
        <taxon>Cohnella</taxon>
    </lineage>
</organism>
<keyword evidence="2" id="KW-0732">Signal</keyword>
<dbReference type="EMBL" id="JAPDHZ010000002">
    <property type="protein sequence ID" value="MDG0790467.1"/>
    <property type="molecule type" value="Genomic_DNA"/>
</dbReference>
<gene>
    <name evidence="3" type="ORF">OMP38_06115</name>
</gene>
<dbReference type="Pfam" id="PF09580">
    <property type="entry name" value="Spore_YhcN_YlaJ"/>
    <property type="match status" value="1"/>
</dbReference>